<evidence type="ECO:0000313" key="3">
    <source>
        <dbReference type="Proteomes" id="UP001066276"/>
    </source>
</evidence>
<dbReference type="AlphaFoldDB" id="A0AAV7QT86"/>
<name>A0AAV7QT86_PLEWA</name>
<sequence length="147" mass="15273">MRAGRAGKVVGSVPLSSGTHADSAAPLGRPRLFSGTQGLPFRPRFLGHEGQVRGGLRGAARFAARHAGAGIWAKGREAAINRVQLNSTTLIPTQEGHSSSAWAGPAQKFHESGGVLRGCGFFILFAGRDQYAGAGAHVPLSLLHAIE</sequence>
<evidence type="ECO:0000256" key="1">
    <source>
        <dbReference type="SAM" id="MobiDB-lite"/>
    </source>
</evidence>
<dbReference type="EMBL" id="JANPWB010000010">
    <property type="protein sequence ID" value="KAJ1142279.1"/>
    <property type="molecule type" value="Genomic_DNA"/>
</dbReference>
<keyword evidence="3" id="KW-1185">Reference proteome</keyword>
<organism evidence="2 3">
    <name type="scientific">Pleurodeles waltl</name>
    <name type="common">Iberian ribbed newt</name>
    <dbReference type="NCBI Taxonomy" id="8319"/>
    <lineage>
        <taxon>Eukaryota</taxon>
        <taxon>Metazoa</taxon>
        <taxon>Chordata</taxon>
        <taxon>Craniata</taxon>
        <taxon>Vertebrata</taxon>
        <taxon>Euteleostomi</taxon>
        <taxon>Amphibia</taxon>
        <taxon>Batrachia</taxon>
        <taxon>Caudata</taxon>
        <taxon>Salamandroidea</taxon>
        <taxon>Salamandridae</taxon>
        <taxon>Pleurodelinae</taxon>
        <taxon>Pleurodeles</taxon>
    </lineage>
</organism>
<feature type="region of interest" description="Disordered" evidence="1">
    <location>
        <begin position="1"/>
        <end position="29"/>
    </location>
</feature>
<dbReference type="Proteomes" id="UP001066276">
    <property type="component" value="Chromosome 6"/>
</dbReference>
<evidence type="ECO:0000313" key="2">
    <source>
        <dbReference type="EMBL" id="KAJ1142279.1"/>
    </source>
</evidence>
<protein>
    <submittedName>
        <fullName evidence="2">Uncharacterized protein</fullName>
    </submittedName>
</protein>
<comment type="caution">
    <text evidence="2">The sequence shown here is derived from an EMBL/GenBank/DDBJ whole genome shotgun (WGS) entry which is preliminary data.</text>
</comment>
<proteinExistence type="predicted"/>
<accession>A0AAV7QT86</accession>
<reference evidence="2" key="1">
    <citation type="journal article" date="2022" name="bioRxiv">
        <title>Sequencing and chromosome-scale assembly of the giantPleurodeles waltlgenome.</title>
        <authorList>
            <person name="Brown T."/>
            <person name="Elewa A."/>
            <person name="Iarovenko S."/>
            <person name="Subramanian E."/>
            <person name="Araus A.J."/>
            <person name="Petzold A."/>
            <person name="Susuki M."/>
            <person name="Suzuki K.-i.T."/>
            <person name="Hayashi T."/>
            <person name="Toyoda A."/>
            <person name="Oliveira C."/>
            <person name="Osipova E."/>
            <person name="Leigh N.D."/>
            <person name="Simon A."/>
            <person name="Yun M.H."/>
        </authorList>
    </citation>
    <scope>NUCLEOTIDE SEQUENCE</scope>
    <source>
        <strain evidence="2">20211129_DDA</strain>
        <tissue evidence="2">Liver</tissue>
    </source>
</reference>
<gene>
    <name evidence="2" type="ORF">NDU88_008606</name>
</gene>